<dbReference type="AlphaFoldDB" id="M0PGT3"/>
<dbReference type="EMBL" id="AOJI01000015">
    <property type="protein sequence ID" value="EMA69297.1"/>
    <property type="molecule type" value="Genomic_DNA"/>
</dbReference>
<evidence type="ECO:0000313" key="2">
    <source>
        <dbReference type="Proteomes" id="UP000011575"/>
    </source>
</evidence>
<dbReference type="PATRIC" id="fig|1230454.4.peg.619"/>
<name>M0PGT3_9EURY</name>
<protein>
    <submittedName>
        <fullName evidence="1">Uncharacterized protein</fullName>
    </submittedName>
</protein>
<sequence>MMFRTVISVMSDAESADERIDETTTWPDLAIGLYDRLTGRNAEIIYEFEDMSVDVPSGTGDDVEHASWRLDGTVRVTTREQD</sequence>
<proteinExistence type="predicted"/>
<accession>M0PGT3</accession>
<reference evidence="1 2" key="1">
    <citation type="journal article" date="2014" name="PLoS Genet.">
        <title>Phylogenetically driven sequencing of extremely halophilic archaea reveals strategies for static and dynamic osmo-response.</title>
        <authorList>
            <person name="Becker E.A."/>
            <person name="Seitzer P.M."/>
            <person name="Tritt A."/>
            <person name="Larsen D."/>
            <person name="Krusor M."/>
            <person name="Yao A.I."/>
            <person name="Wu D."/>
            <person name="Madern D."/>
            <person name="Eisen J.A."/>
            <person name="Darling A.E."/>
            <person name="Facciotti M.T."/>
        </authorList>
    </citation>
    <scope>NUCLEOTIDE SEQUENCE [LARGE SCALE GENOMIC DNA]</scope>
    <source>
        <strain evidence="1 2">JCM 13560</strain>
    </source>
</reference>
<keyword evidence="2" id="KW-1185">Reference proteome</keyword>
<dbReference type="STRING" id="1230454.C461_03013"/>
<gene>
    <name evidence="1" type="ORF">C461_03013</name>
</gene>
<evidence type="ECO:0000313" key="1">
    <source>
        <dbReference type="EMBL" id="EMA69297.1"/>
    </source>
</evidence>
<organism evidence="1 2">
    <name type="scientific">Halorubrum aidingense JCM 13560</name>
    <dbReference type="NCBI Taxonomy" id="1230454"/>
    <lineage>
        <taxon>Archaea</taxon>
        <taxon>Methanobacteriati</taxon>
        <taxon>Methanobacteriota</taxon>
        <taxon>Stenosarchaea group</taxon>
        <taxon>Halobacteria</taxon>
        <taxon>Halobacteriales</taxon>
        <taxon>Haloferacaceae</taxon>
        <taxon>Halorubrum</taxon>
    </lineage>
</organism>
<comment type="caution">
    <text evidence="1">The sequence shown here is derived from an EMBL/GenBank/DDBJ whole genome shotgun (WGS) entry which is preliminary data.</text>
</comment>
<dbReference type="Proteomes" id="UP000011575">
    <property type="component" value="Unassembled WGS sequence"/>
</dbReference>